<feature type="chain" id="PRO_5043989382" description="Beta-1,3-glucanase" evidence="6">
    <location>
        <begin position="24"/>
        <end position="328"/>
    </location>
</feature>
<reference evidence="7" key="1">
    <citation type="submission" date="2019-10" db="EMBL/GenBank/DDBJ databases">
        <authorList>
            <person name="Zhang R."/>
            <person name="Pan Y."/>
            <person name="Wang J."/>
            <person name="Ma R."/>
            <person name="Yu S."/>
        </authorList>
    </citation>
    <scope>NUCLEOTIDE SEQUENCE</scope>
    <source>
        <strain evidence="7">LA-IB0</strain>
        <tissue evidence="7">Leaf</tissue>
    </source>
</reference>
<keyword evidence="8" id="KW-1185">Reference proteome</keyword>
<evidence type="ECO:0008006" key="9">
    <source>
        <dbReference type="Google" id="ProtNLM"/>
    </source>
</evidence>
<dbReference type="Gene3D" id="3.20.20.80">
    <property type="entry name" value="Glycosidases"/>
    <property type="match status" value="1"/>
</dbReference>
<keyword evidence="2 5" id="KW-0378">Hydrolase</keyword>
<evidence type="ECO:0000256" key="2">
    <source>
        <dbReference type="ARBA" id="ARBA00022801"/>
    </source>
</evidence>
<dbReference type="GO" id="GO:0004553">
    <property type="term" value="F:hydrolase activity, hydrolyzing O-glycosyl compounds"/>
    <property type="evidence" value="ECO:0007669"/>
    <property type="project" value="InterPro"/>
</dbReference>
<comment type="similarity">
    <text evidence="1 4">Belongs to the glycosyl hydrolase 17 family.</text>
</comment>
<keyword evidence="6" id="KW-0732">Signal</keyword>
<evidence type="ECO:0000313" key="8">
    <source>
        <dbReference type="Proteomes" id="UP000826271"/>
    </source>
</evidence>
<dbReference type="AlphaFoldDB" id="A0AAV6XQI8"/>
<evidence type="ECO:0000256" key="4">
    <source>
        <dbReference type="RuleBase" id="RU004335"/>
    </source>
</evidence>
<evidence type="ECO:0000256" key="5">
    <source>
        <dbReference type="RuleBase" id="RU004336"/>
    </source>
</evidence>
<sequence length="328" mass="35273">MEGFYAFLFIFTCIFNIHPGARAIGINYGLNGDDLPTPTDVVSLLKSKSISNIRLFEPNPNVLEALQGSGISVIVGTRNEDLQALASDASAATKWVETNILPYTSLNFKCISAGNEVPAEQTQYLPAAMQNLDAALTAASQSIPVTTAVSMSVLSASDPPSKGAFGSEIMSQVTSFLVSKGGPLLLNAYTYFPRISYPENVKLEFALFEGGATVVHDDPYSYDNLFDAMVDAVHAALEKAGGSDVEIIVTETGWPTEGSADASVENAMKYNNNLIRHLAAGSGTPRKPGKSVEAYIFALFNEDLKAEGVEQHWGLFYPNMTEVYPVDF</sequence>
<gene>
    <name evidence="7" type="ORF">BUALT_Bualt06G0109600</name>
</gene>
<evidence type="ECO:0000313" key="7">
    <source>
        <dbReference type="EMBL" id="KAG8381315.1"/>
    </source>
</evidence>
<dbReference type="Pfam" id="PF00332">
    <property type="entry name" value="Glyco_hydro_17"/>
    <property type="match status" value="1"/>
</dbReference>
<evidence type="ECO:0000256" key="3">
    <source>
        <dbReference type="ARBA" id="ARBA00023295"/>
    </source>
</evidence>
<comment type="caution">
    <text evidence="7">The sequence shown here is derived from an EMBL/GenBank/DDBJ whole genome shotgun (WGS) entry which is preliminary data.</text>
</comment>
<dbReference type="SUPFAM" id="SSF51445">
    <property type="entry name" value="(Trans)glycosidases"/>
    <property type="match status" value="1"/>
</dbReference>
<name>A0AAV6XQI8_9LAMI</name>
<dbReference type="GO" id="GO:0005975">
    <property type="term" value="P:carbohydrate metabolic process"/>
    <property type="evidence" value="ECO:0007669"/>
    <property type="project" value="InterPro"/>
</dbReference>
<dbReference type="InterPro" id="IPR000490">
    <property type="entry name" value="Glyco_hydro_17"/>
</dbReference>
<dbReference type="FunFam" id="3.20.20.80:FF:000010">
    <property type="entry name" value="glucan endo-1,3-beta-glucosidase, basic"/>
    <property type="match status" value="1"/>
</dbReference>
<evidence type="ECO:0000256" key="6">
    <source>
        <dbReference type="SAM" id="SignalP"/>
    </source>
</evidence>
<dbReference type="InterPro" id="IPR044965">
    <property type="entry name" value="Glyco_hydro_17_plant"/>
</dbReference>
<dbReference type="InterPro" id="IPR017853">
    <property type="entry name" value="GH"/>
</dbReference>
<proteinExistence type="inferred from homology"/>
<dbReference type="Proteomes" id="UP000826271">
    <property type="component" value="Unassembled WGS sequence"/>
</dbReference>
<organism evidence="7 8">
    <name type="scientific">Buddleja alternifolia</name>
    <dbReference type="NCBI Taxonomy" id="168488"/>
    <lineage>
        <taxon>Eukaryota</taxon>
        <taxon>Viridiplantae</taxon>
        <taxon>Streptophyta</taxon>
        <taxon>Embryophyta</taxon>
        <taxon>Tracheophyta</taxon>
        <taxon>Spermatophyta</taxon>
        <taxon>Magnoliopsida</taxon>
        <taxon>eudicotyledons</taxon>
        <taxon>Gunneridae</taxon>
        <taxon>Pentapetalae</taxon>
        <taxon>asterids</taxon>
        <taxon>lamiids</taxon>
        <taxon>Lamiales</taxon>
        <taxon>Scrophulariaceae</taxon>
        <taxon>Buddlejeae</taxon>
        <taxon>Buddleja</taxon>
    </lineage>
</organism>
<evidence type="ECO:0000256" key="1">
    <source>
        <dbReference type="ARBA" id="ARBA00008773"/>
    </source>
</evidence>
<feature type="signal peptide" evidence="6">
    <location>
        <begin position="1"/>
        <end position="23"/>
    </location>
</feature>
<accession>A0AAV6XQI8</accession>
<dbReference type="PROSITE" id="PS00587">
    <property type="entry name" value="GLYCOSYL_HYDROL_F17"/>
    <property type="match status" value="1"/>
</dbReference>
<dbReference type="PANTHER" id="PTHR32227">
    <property type="entry name" value="GLUCAN ENDO-1,3-BETA-GLUCOSIDASE BG1-RELATED-RELATED"/>
    <property type="match status" value="1"/>
</dbReference>
<keyword evidence="3 5" id="KW-0326">Glycosidase</keyword>
<dbReference type="EMBL" id="WHWC01000006">
    <property type="protein sequence ID" value="KAG8381315.1"/>
    <property type="molecule type" value="Genomic_DNA"/>
</dbReference>
<protein>
    <recommendedName>
        <fullName evidence="9">Beta-1,3-glucanase</fullName>
    </recommendedName>
</protein>